<dbReference type="InterPro" id="IPR003439">
    <property type="entry name" value="ABC_transporter-like_ATP-bd"/>
</dbReference>
<keyword evidence="7" id="KW-0547">Nucleotide-binding</keyword>
<keyword evidence="9" id="KW-1278">Translocase</keyword>
<keyword evidence="10" id="KW-0472">Membrane</keyword>
<dbReference type="FunFam" id="3.40.50.300:FF:000126">
    <property type="entry name" value="Galactose/methyl galactoside import ATP-binding protein MglA"/>
    <property type="match status" value="1"/>
</dbReference>
<evidence type="ECO:0000313" key="12">
    <source>
        <dbReference type="EMBL" id="MDI9243291.1"/>
    </source>
</evidence>
<proteinExistence type="predicted"/>
<gene>
    <name evidence="12" type="primary">gguA</name>
    <name evidence="12" type="ORF">QJ036_12610</name>
</gene>
<dbReference type="PROSITE" id="PS00211">
    <property type="entry name" value="ABC_TRANSPORTER_1"/>
    <property type="match status" value="1"/>
</dbReference>
<feature type="domain" description="ABC transporter" evidence="11">
    <location>
        <begin position="259"/>
        <end position="502"/>
    </location>
</feature>
<dbReference type="CDD" id="cd03216">
    <property type="entry name" value="ABC_Carb_Monos_I"/>
    <property type="match status" value="1"/>
</dbReference>
<dbReference type="GO" id="GO:0005524">
    <property type="term" value="F:ATP binding"/>
    <property type="evidence" value="ECO:0007669"/>
    <property type="project" value="UniProtKB-KW"/>
</dbReference>
<dbReference type="GO" id="GO:0016887">
    <property type="term" value="F:ATP hydrolysis activity"/>
    <property type="evidence" value="ECO:0007669"/>
    <property type="project" value="InterPro"/>
</dbReference>
<protein>
    <submittedName>
        <fullName evidence="12">Sugar ABC transporter ATP-binding protein</fullName>
    </submittedName>
</protein>
<dbReference type="Gene3D" id="3.40.50.300">
    <property type="entry name" value="P-loop containing nucleotide triphosphate hydrolases"/>
    <property type="match status" value="2"/>
</dbReference>
<keyword evidence="4" id="KW-1003">Cell membrane</keyword>
<keyword evidence="3" id="KW-0813">Transport</keyword>
<dbReference type="PANTHER" id="PTHR43790:SF3">
    <property type="entry name" value="D-ALLOSE IMPORT ATP-BINDING PROTEIN ALSA-RELATED"/>
    <property type="match status" value="1"/>
</dbReference>
<keyword evidence="5" id="KW-0762">Sugar transport</keyword>
<dbReference type="EMBL" id="JASGBQ010000029">
    <property type="protein sequence ID" value="MDI9243291.1"/>
    <property type="molecule type" value="Genomic_DNA"/>
</dbReference>
<evidence type="ECO:0000256" key="4">
    <source>
        <dbReference type="ARBA" id="ARBA00022475"/>
    </source>
</evidence>
<evidence type="ECO:0000256" key="3">
    <source>
        <dbReference type="ARBA" id="ARBA00022448"/>
    </source>
</evidence>
<comment type="subcellular location">
    <subcellularLocation>
        <location evidence="2">Cell inner membrane</location>
    </subcellularLocation>
    <subcellularLocation>
        <location evidence="1">Cell membrane</location>
        <topology evidence="1">Peripheral membrane protein</topology>
    </subcellularLocation>
</comment>
<dbReference type="InterPro" id="IPR003593">
    <property type="entry name" value="AAA+_ATPase"/>
</dbReference>
<evidence type="ECO:0000256" key="7">
    <source>
        <dbReference type="ARBA" id="ARBA00022741"/>
    </source>
</evidence>
<dbReference type="CDD" id="cd03215">
    <property type="entry name" value="ABC_Carb_Monos_II"/>
    <property type="match status" value="1"/>
</dbReference>
<evidence type="ECO:0000256" key="6">
    <source>
        <dbReference type="ARBA" id="ARBA00022737"/>
    </source>
</evidence>
<dbReference type="InterPro" id="IPR017871">
    <property type="entry name" value="ABC_transporter-like_CS"/>
</dbReference>
<evidence type="ECO:0000313" key="13">
    <source>
        <dbReference type="Proteomes" id="UP001300383"/>
    </source>
</evidence>
<dbReference type="AlphaFoldDB" id="A0AAP4BE08"/>
<evidence type="ECO:0000256" key="5">
    <source>
        <dbReference type="ARBA" id="ARBA00022597"/>
    </source>
</evidence>
<name>A0AAP4BE08_9FIRM</name>
<dbReference type="SUPFAM" id="SSF52540">
    <property type="entry name" value="P-loop containing nucleoside triphosphate hydrolases"/>
    <property type="match status" value="2"/>
</dbReference>
<keyword evidence="13" id="KW-1185">Reference proteome</keyword>
<sequence length="502" mass="55957">MLKENMDEQDVILEFSGITKSFPGVKALDNVSFSVKKGTVHALVGENGAGKSTLMKILNGLYHADSGKVLLNGKEVQIRDSIHAQQLGIGMVHQELNVIGELSIAENIFLGKEPKNRLGLIDHKKLNSTAKTFLLQQKLPYSPSLKMKEMSIGEQQMIEIIKTVYFNSKIIVMDEPTSSLSESEVEKLFTKIRELKKQGSTIIYISHRLEELDEICDYLTIMRDGQFIRTVKVGEITKNEIISEMVGRTIENTYPKVKAEIGDVILEAKKLSNEKIKDVSFCVKRGEILGFAGLVGAGRTEVARAVFGMDELKSGEIYMEGEKISIKTPKDAVDNGIMMVSEDRRKYGLVTKRSVLENISLPNYDRFSKTLFVNHKAEKNVSAEIIKKLSIKTPNLDTMTASLSGGNQQKIVIGKWLVASPKVFILDEPTRGIDVGAKYEIYKQMCEFAAEGMSIIMISSDLPELLGMADRIYVMSEGRITGELLGEEANQMKVMHYATVNR</sequence>
<dbReference type="GO" id="GO:0005886">
    <property type="term" value="C:plasma membrane"/>
    <property type="evidence" value="ECO:0007669"/>
    <property type="project" value="UniProtKB-SubCell"/>
</dbReference>
<comment type="caution">
    <text evidence="12">The sequence shown here is derived from an EMBL/GenBank/DDBJ whole genome shotgun (WGS) entry which is preliminary data.</text>
</comment>
<accession>A0AAP4BE08</accession>
<dbReference type="PROSITE" id="PS50893">
    <property type="entry name" value="ABC_TRANSPORTER_2"/>
    <property type="match status" value="2"/>
</dbReference>
<dbReference type="InterPro" id="IPR027417">
    <property type="entry name" value="P-loop_NTPase"/>
</dbReference>
<evidence type="ECO:0000256" key="10">
    <source>
        <dbReference type="ARBA" id="ARBA00023136"/>
    </source>
</evidence>
<dbReference type="SMART" id="SM00382">
    <property type="entry name" value="AAA"/>
    <property type="match status" value="2"/>
</dbReference>
<reference evidence="12 13" key="1">
    <citation type="submission" date="2023-05" db="EMBL/GenBank/DDBJ databases">
        <title>[ruminococcus] sp. nov., isolated from a pig farm feces dump.</title>
        <authorList>
            <person name="Chang Y.-H."/>
        </authorList>
    </citation>
    <scope>NUCLEOTIDE SEQUENCE [LARGE SCALE GENOMIC DNA]</scope>
    <source>
        <strain evidence="12 13">YH-rum2234</strain>
    </source>
</reference>
<dbReference type="Pfam" id="PF00005">
    <property type="entry name" value="ABC_tran"/>
    <property type="match status" value="2"/>
</dbReference>
<evidence type="ECO:0000256" key="9">
    <source>
        <dbReference type="ARBA" id="ARBA00022967"/>
    </source>
</evidence>
<evidence type="ECO:0000256" key="1">
    <source>
        <dbReference type="ARBA" id="ARBA00004202"/>
    </source>
</evidence>
<dbReference type="Proteomes" id="UP001300383">
    <property type="component" value="Unassembled WGS sequence"/>
</dbReference>
<dbReference type="GO" id="GO:0015749">
    <property type="term" value="P:monosaccharide transmembrane transport"/>
    <property type="evidence" value="ECO:0007669"/>
    <property type="project" value="UniProtKB-ARBA"/>
</dbReference>
<dbReference type="RefSeq" id="WP_283231715.1">
    <property type="nucleotide sequence ID" value="NZ_JASGBQ010000029.1"/>
</dbReference>
<organism evidence="12 13">
    <name type="scientific">Fusibacillus kribbianus</name>
    <dbReference type="NCBI Taxonomy" id="3044208"/>
    <lineage>
        <taxon>Bacteria</taxon>
        <taxon>Bacillati</taxon>
        <taxon>Bacillota</taxon>
        <taxon>Clostridia</taxon>
        <taxon>Lachnospirales</taxon>
        <taxon>Lachnospiraceae</taxon>
        <taxon>Fusibacillus</taxon>
    </lineage>
</organism>
<evidence type="ECO:0000256" key="2">
    <source>
        <dbReference type="ARBA" id="ARBA00004533"/>
    </source>
</evidence>
<dbReference type="FunFam" id="3.40.50.300:FF:000127">
    <property type="entry name" value="Ribose import ATP-binding protein RbsA"/>
    <property type="match status" value="1"/>
</dbReference>
<dbReference type="PANTHER" id="PTHR43790">
    <property type="entry name" value="CARBOHYDRATE TRANSPORT ATP-BINDING PROTEIN MG119-RELATED"/>
    <property type="match status" value="1"/>
</dbReference>
<feature type="domain" description="ABC transporter" evidence="11">
    <location>
        <begin position="13"/>
        <end position="249"/>
    </location>
</feature>
<evidence type="ECO:0000259" key="11">
    <source>
        <dbReference type="PROSITE" id="PS50893"/>
    </source>
</evidence>
<evidence type="ECO:0000256" key="8">
    <source>
        <dbReference type="ARBA" id="ARBA00022840"/>
    </source>
</evidence>
<keyword evidence="8 12" id="KW-0067">ATP-binding</keyword>
<dbReference type="InterPro" id="IPR050107">
    <property type="entry name" value="ABC_carbohydrate_import_ATPase"/>
</dbReference>
<keyword evidence="6" id="KW-0677">Repeat</keyword>